<sequence>MTDHPLSRLLRCRKGNVAIMFAVSLLPIVASIGLGVDVARAYAVKSRMSAALDAAALAVGSSTGTNAQLQQMAQNFFNANYPSGALGATPTIHVDVSGDVITATATAALPTVFMKAVGVDTMTVDASSKVIRRIKGLELAMVLDNTGSMTTNDNIATLREAANELVTILFGSYTTHPTLKIALVPYSAAVNPGSVASSLVGSGAAYAPNDVTGWKGCVVERASPNTHADTTAGTALWTRYAWAPAIDNSYTAGNASTIKADPSYGNSSTGPNLGCPTAITPLTNVKSTLTTAISAMAAWSRGGTLGDIGMAWGLRVLSPEAPFTEGAAWGTANLTKAVIMMTDGVNQVYKLTSTSGSNKVNTAVNSDYTAYGRLDELGRVGSSSISGAKTIVDNRLASLCTAMKAKGIVVYTIVFTGTVDASTKALYSACASDTTKYFDAPSQTDLKNAFTAIAVQLSNLRISE</sequence>
<dbReference type="Proteomes" id="UP000078428">
    <property type="component" value="Unassembled WGS sequence"/>
</dbReference>
<evidence type="ECO:0000313" key="4">
    <source>
        <dbReference type="Proteomes" id="UP000078428"/>
    </source>
</evidence>
<protein>
    <submittedName>
        <fullName evidence="3">Pilus assembly protein TadG</fullName>
    </submittedName>
</protein>
<reference evidence="3 4" key="1">
    <citation type="submission" date="2016-04" db="EMBL/GenBank/DDBJ databases">
        <title>Draft genome sequence of freshwater magnetotactic bacteria Magnetospirillum marisnigri SP-1 and Magnetospirillum moscoviense BB-1.</title>
        <authorList>
            <person name="Koziaeva V."/>
            <person name="Dziuba M.V."/>
            <person name="Ivanov T.M."/>
            <person name="Kuznetsov B."/>
            <person name="Grouzdev D.S."/>
        </authorList>
    </citation>
    <scope>NUCLEOTIDE SEQUENCE [LARGE SCALE GENOMIC DNA]</scope>
    <source>
        <strain evidence="3 4">SP-1</strain>
    </source>
</reference>
<proteinExistence type="predicted"/>
<keyword evidence="1" id="KW-1133">Transmembrane helix</keyword>
<dbReference type="Pfam" id="PF13400">
    <property type="entry name" value="Tad"/>
    <property type="match status" value="1"/>
</dbReference>
<dbReference type="STRING" id="1285242.A6A04_08380"/>
<dbReference type="AlphaFoldDB" id="A0A178M7T2"/>
<evidence type="ECO:0000256" key="1">
    <source>
        <dbReference type="SAM" id="Phobius"/>
    </source>
</evidence>
<keyword evidence="1" id="KW-0472">Membrane</keyword>
<organism evidence="3 4">
    <name type="scientific">Paramagnetospirillum marisnigri</name>
    <dbReference type="NCBI Taxonomy" id="1285242"/>
    <lineage>
        <taxon>Bacteria</taxon>
        <taxon>Pseudomonadati</taxon>
        <taxon>Pseudomonadota</taxon>
        <taxon>Alphaproteobacteria</taxon>
        <taxon>Rhodospirillales</taxon>
        <taxon>Magnetospirillaceae</taxon>
        <taxon>Paramagnetospirillum</taxon>
    </lineage>
</organism>
<accession>A0A178M7T2</accession>
<dbReference type="InterPro" id="IPR028087">
    <property type="entry name" value="Tad_N"/>
</dbReference>
<gene>
    <name evidence="3" type="ORF">A6A04_08380</name>
</gene>
<dbReference type="InterPro" id="IPR036465">
    <property type="entry name" value="vWFA_dom_sf"/>
</dbReference>
<feature type="transmembrane region" description="Helical" evidence="1">
    <location>
        <begin position="17"/>
        <end position="39"/>
    </location>
</feature>
<keyword evidence="4" id="KW-1185">Reference proteome</keyword>
<dbReference type="Gene3D" id="3.40.50.410">
    <property type="entry name" value="von Willebrand factor, type A domain"/>
    <property type="match status" value="1"/>
</dbReference>
<dbReference type="SUPFAM" id="SSF53300">
    <property type="entry name" value="vWA-like"/>
    <property type="match status" value="1"/>
</dbReference>
<comment type="caution">
    <text evidence="3">The sequence shown here is derived from an EMBL/GenBank/DDBJ whole genome shotgun (WGS) entry which is preliminary data.</text>
</comment>
<dbReference type="RefSeq" id="WP_068495657.1">
    <property type="nucleotide sequence ID" value="NZ_LWQT01000109.1"/>
</dbReference>
<dbReference type="OrthoDB" id="7522752at2"/>
<keyword evidence="1" id="KW-0812">Transmembrane</keyword>
<evidence type="ECO:0000259" key="2">
    <source>
        <dbReference type="Pfam" id="PF13400"/>
    </source>
</evidence>
<evidence type="ECO:0000313" key="3">
    <source>
        <dbReference type="EMBL" id="OAN44820.1"/>
    </source>
</evidence>
<name>A0A178M7T2_9PROT</name>
<feature type="domain" description="Putative Flp pilus-assembly TadG-like N-terminal" evidence="2">
    <location>
        <begin position="15"/>
        <end position="60"/>
    </location>
</feature>
<dbReference type="EMBL" id="LWQT01000109">
    <property type="protein sequence ID" value="OAN44820.1"/>
    <property type="molecule type" value="Genomic_DNA"/>
</dbReference>